<feature type="domain" description="Glycosyltransferase 2-like" evidence="3">
    <location>
        <begin position="199"/>
        <end position="332"/>
    </location>
</feature>
<keyword evidence="2 4" id="KW-0808">Transferase</keyword>
<dbReference type="GO" id="GO:0016758">
    <property type="term" value="F:hexosyltransferase activity"/>
    <property type="evidence" value="ECO:0007669"/>
    <property type="project" value="UniProtKB-ARBA"/>
</dbReference>
<protein>
    <submittedName>
        <fullName evidence="4">Glucosyltransferase</fullName>
    </submittedName>
</protein>
<proteinExistence type="predicted"/>
<dbReference type="RefSeq" id="WP_031402755.1">
    <property type="nucleotide sequence ID" value="NZ_CABVQD010000018.1"/>
</dbReference>
<accession>A0A6P2NWG0</accession>
<dbReference type="PANTHER" id="PTHR22916">
    <property type="entry name" value="GLYCOSYLTRANSFERASE"/>
    <property type="match status" value="1"/>
</dbReference>
<dbReference type="SUPFAM" id="SSF53448">
    <property type="entry name" value="Nucleotide-diphospho-sugar transferases"/>
    <property type="match status" value="1"/>
</dbReference>
<dbReference type="AlphaFoldDB" id="A0A6P2NWG0"/>
<dbReference type="CDD" id="cd00761">
    <property type="entry name" value="Glyco_tranf_GTA_type"/>
    <property type="match status" value="1"/>
</dbReference>
<dbReference type="Pfam" id="PF00535">
    <property type="entry name" value="Glycos_transf_2"/>
    <property type="match status" value="1"/>
</dbReference>
<reference evidence="4 5" key="1">
    <citation type="submission" date="2019-09" db="EMBL/GenBank/DDBJ databases">
        <authorList>
            <person name="Depoorter E."/>
        </authorList>
    </citation>
    <scope>NUCLEOTIDE SEQUENCE [LARGE SCALE GENOMIC DNA]</scope>
    <source>
        <strain evidence="4">LMG 30113</strain>
    </source>
</reference>
<keyword evidence="1" id="KW-0328">Glycosyltransferase</keyword>
<evidence type="ECO:0000313" key="5">
    <source>
        <dbReference type="Proteomes" id="UP000494330"/>
    </source>
</evidence>
<sequence length="509" mass="57289">MTRLAISDFLPSGIADTERTGWLASDVNMDEIQHASASIAASNHAEGLLYASRADTLFHISNDSALRAFQFVASDLGRRAIVYHPVEEKRNELKALIAQESNARIVCLDRLDDFANVVAAWQCDTIAAYIDWAFFSLETVEKLSRSARIDTLIGGFEEHRLPARQLYQLLKPLVRSFRLYSVERWNVIHWNETQTVDVSIIVPAYNISAYLPQCLDSLGAISGITSEVLVVDDGSKDDTAAIAAAYAEKYSNIRLISQVNGGCAAARQRGLDEARGTYIGFVDGDDWITPGMFEKLVGAAIDTGADVSLCGYVEEYSASGTSHNVEEHFGSAKRALFDCYRVDPDEVVLHAPTIWRKIFRKNFLDVHGVRFHTDIKRFDDLLFNAEVLFCRPHTVATSGHMYHYRLERPGQTVGFKDERLFVHFDIFKALHERASALGTLSVERLFKQIQISTHFWVDSLLENDLKTKYRAQAARDIFSNLLLLENEDIYKLARGLSSEKETFVRSINK</sequence>
<keyword evidence="5" id="KW-1185">Reference proteome</keyword>
<evidence type="ECO:0000256" key="2">
    <source>
        <dbReference type="ARBA" id="ARBA00022679"/>
    </source>
</evidence>
<organism evidence="4 5">
    <name type="scientific">Burkholderia paludis</name>
    <dbReference type="NCBI Taxonomy" id="1506587"/>
    <lineage>
        <taxon>Bacteria</taxon>
        <taxon>Pseudomonadati</taxon>
        <taxon>Pseudomonadota</taxon>
        <taxon>Betaproteobacteria</taxon>
        <taxon>Burkholderiales</taxon>
        <taxon>Burkholderiaceae</taxon>
        <taxon>Burkholderia</taxon>
        <taxon>Burkholderia cepacia complex</taxon>
    </lineage>
</organism>
<evidence type="ECO:0000256" key="1">
    <source>
        <dbReference type="ARBA" id="ARBA00022676"/>
    </source>
</evidence>
<dbReference type="Gene3D" id="3.90.550.10">
    <property type="entry name" value="Spore Coat Polysaccharide Biosynthesis Protein SpsA, Chain A"/>
    <property type="match status" value="1"/>
</dbReference>
<evidence type="ECO:0000313" key="4">
    <source>
        <dbReference type="EMBL" id="VWB99312.1"/>
    </source>
</evidence>
<dbReference type="EMBL" id="CABVQD010000018">
    <property type="protein sequence ID" value="VWB99312.1"/>
    <property type="molecule type" value="Genomic_DNA"/>
</dbReference>
<evidence type="ECO:0000259" key="3">
    <source>
        <dbReference type="Pfam" id="PF00535"/>
    </source>
</evidence>
<dbReference type="PANTHER" id="PTHR22916:SF51">
    <property type="entry name" value="GLYCOSYLTRANSFERASE EPSH-RELATED"/>
    <property type="match status" value="1"/>
</dbReference>
<gene>
    <name evidence="4" type="ORF">BPA30113_04645</name>
</gene>
<name>A0A6P2NWG0_9BURK</name>
<dbReference type="InterPro" id="IPR029044">
    <property type="entry name" value="Nucleotide-diphossugar_trans"/>
</dbReference>
<dbReference type="Proteomes" id="UP000494330">
    <property type="component" value="Unassembled WGS sequence"/>
</dbReference>
<dbReference type="InterPro" id="IPR001173">
    <property type="entry name" value="Glyco_trans_2-like"/>
</dbReference>